<dbReference type="Proteomes" id="UP000238823">
    <property type="component" value="Unassembled WGS sequence"/>
</dbReference>
<evidence type="ECO:0008006" key="3">
    <source>
        <dbReference type="Google" id="ProtNLM"/>
    </source>
</evidence>
<dbReference type="Gene3D" id="3.60.160.10">
    <property type="entry name" value="Mitochondrial biogenesis AIM24"/>
    <property type="match status" value="1"/>
</dbReference>
<proteinExistence type="predicted"/>
<dbReference type="InterPro" id="IPR016031">
    <property type="entry name" value="Trp_RNA-bd_attenuator-like_dom"/>
</dbReference>
<dbReference type="PANTHER" id="PTHR43657:SF1">
    <property type="entry name" value="ALTERED INHERITANCE OF MITOCHONDRIA PROTEIN 24, MITOCHONDRIAL"/>
    <property type="match status" value="1"/>
</dbReference>
<reference evidence="1 2" key="1">
    <citation type="submission" date="2018-03" db="EMBL/GenBank/DDBJ databases">
        <title>Draft Genome Sequences of the Obligatory Marine Myxobacteria Enhygromyxa salina SWB007.</title>
        <authorList>
            <person name="Poehlein A."/>
            <person name="Moghaddam J.A."/>
            <person name="Harms H."/>
            <person name="Alanjari M."/>
            <person name="Koenig G.M."/>
            <person name="Daniel R."/>
            <person name="Schaeberle T.F."/>
        </authorList>
    </citation>
    <scope>NUCLEOTIDE SEQUENCE [LARGE SCALE GENOMIC DNA]</scope>
    <source>
        <strain evidence="1 2">SWB007</strain>
    </source>
</reference>
<sequence length="228" mass="24326">MQHQLIDTPDFGMLQVTFDQPGEVIVAESGAMVAMDTGIDMKTSMRGGLLAAAKRKLLGGESLFQNTFTAGGAGQRLYLAPGPEGDLRAMNLQAGESFFLQSGAYVAHVGDQLNLDTKFGGVKGFFGGAGFFMLRVTGPGTVYYCAYGALHEIDVPPEGYTIDNDHLVGFSEGLQYNVRKFGGMRGLFFSGEGLVCDFSGQGKIYLQTRNAGALAAFLHPFRPVKAKG</sequence>
<dbReference type="OrthoDB" id="9779518at2"/>
<organism evidence="1 2">
    <name type="scientific">Enhygromyxa salina</name>
    <dbReference type="NCBI Taxonomy" id="215803"/>
    <lineage>
        <taxon>Bacteria</taxon>
        <taxon>Pseudomonadati</taxon>
        <taxon>Myxococcota</taxon>
        <taxon>Polyangia</taxon>
        <taxon>Nannocystales</taxon>
        <taxon>Nannocystaceae</taxon>
        <taxon>Enhygromyxa</taxon>
    </lineage>
</organism>
<dbReference type="EMBL" id="PVNL01000079">
    <property type="protein sequence ID" value="PRQ06237.1"/>
    <property type="molecule type" value="Genomic_DNA"/>
</dbReference>
<comment type="caution">
    <text evidence="1">The sequence shown here is derived from an EMBL/GenBank/DDBJ whole genome shotgun (WGS) entry which is preliminary data.</text>
</comment>
<dbReference type="Pfam" id="PF01987">
    <property type="entry name" value="AIM24"/>
    <property type="match status" value="1"/>
</dbReference>
<gene>
    <name evidence="1" type="ORF">ENSA7_40850</name>
</gene>
<dbReference type="PANTHER" id="PTHR43657">
    <property type="entry name" value="TRYPTOPHAN RNA-BINDING ATTENUATOR PROTEIN-LIKE PROTEIN"/>
    <property type="match status" value="1"/>
</dbReference>
<accession>A0A2S9YMC9</accession>
<dbReference type="NCBIfam" id="TIGR00266">
    <property type="entry name" value="TIGR00266 family protein"/>
    <property type="match status" value="1"/>
</dbReference>
<protein>
    <recommendedName>
        <fullName evidence="3">TIGR00266 family protein</fullName>
    </recommendedName>
</protein>
<dbReference type="AlphaFoldDB" id="A0A2S9YMC9"/>
<name>A0A2S9YMC9_9BACT</name>
<evidence type="ECO:0000313" key="1">
    <source>
        <dbReference type="EMBL" id="PRQ06237.1"/>
    </source>
</evidence>
<dbReference type="InterPro" id="IPR036983">
    <property type="entry name" value="AIM24_sf"/>
</dbReference>
<evidence type="ECO:0000313" key="2">
    <source>
        <dbReference type="Proteomes" id="UP000238823"/>
    </source>
</evidence>
<dbReference type="SUPFAM" id="SSF51219">
    <property type="entry name" value="TRAP-like"/>
    <property type="match status" value="1"/>
</dbReference>
<dbReference type="InterPro" id="IPR002838">
    <property type="entry name" value="AIM24"/>
</dbReference>
<dbReference type="RefSeq" id="WP_106091037.1">
    <property type="nucleotide sequence ID" value="NZ_PVNL01000079.1"/>
</dbReference>